<sequence>MPTPSCVTTNNRSTNKTWNGTNSIYSCFLTWGYFQEKVSTTPYGLESIRFNYFIFLNMLQAIAASATAFFYLRIQGKPLKMPSRMLLGKYFQVAFFNASASPFSYAALQHIDYPTMILTKSCKLVPVMLMNVLLYRRRFPTYKYVCVALITCGVAGFMLLAPFDEHKQETVNSSLFGMFLVIINLTIDGVTNSTQDQIFQTFKITGQEMMCFMNLFMSAFMAIWLLNPFNSELGQALSFCQSHPAVIKDITLFCICGALGQCFIFYTLEQFGSLSLVTITVTRKLLTILLSIFAYGHILNISQWLMIGVVFSGIGLEAYIKRNDKLEKLGHNLPKHSPRPDQLSFSQVEMMKKDKIHSLNANFVGFAGHGNAGSNEGLAQYGQDYGYSNNGNSTQLLQPPPLHHYVQQTQQQQQQYYQQQQQQQPQQQSLDGQLQPPSGDEADTPKSKRPFSIRASYVSSSTTAPGTLPTSGGGRQRTSVVAPRRL</sequence>
<keyword evidence="13" id="KW-1185">Reference proteome</keyword>
<evidence type="ECO:0000256" key="2">
    <source>
        <dbReference type="ARBA" id="ARBA00010694"/>
    </source>
</evidence>
<dbReference type="EMBL" id="JAAAXW010000008">
    <property type="protein sequence ID" value="KAF9550803.1"/>
    <property type="molecule type" value="Genomic_DNA"/>
</dbReference>
<feature type="transmembrane region" description="Helical" evidence="11">
    <location>
        <begin position="173"/>
        <end position="190"/>
    </location>
</feature>
<reference evidence="12" key="1">
    <citation type="journal article" date="2020" name="Fungal Divers.">
        <title>Resolving the Mortierellaceae phylogeny through synthesis of multi-gene phylogenetics and phylogenomics.</title>
        <authorList>
            <person name="Vandepol N."/>
            <person name="Liber J."/>
            <person name="Desiro A."/>
            <person name="Na H."/>
            <person name="Kennedy M."/>
            <person name="Barry K."/>
            <person name="Grigoriev I.V."/>
            <person name="Miller A.N."/>
            <person name="O'Donnell K."/>
            <person name="Stajich J.E."/>
            <person name="Bonito G."/>
        </authorList>
    </citation>
    <scope>NUCLEOTIDE SEQUENCE</scope>
    <source>
        <strain evidence="12">NRRL 2591</strain>
    </source>
</reference>
<feature type="compositionally biased region" description="Polar residues" evidence="10">
    <location>
        <begin position="457"/>
        <end position="470"/>
    </location>
</feature>
<feature type="transmembrane region" description="Helical" evidence="11">
    <location>
        <begin position="142"/>
        <end position="161"/>
    </location>
</feature>
<keyword evidence="8 11" id="KW-0472">Membrane</keyword>
<evidence type="ECO:0000256" key="9">
    <source>
        <dbReference type="ARBA" id="ARBA00041103"/>
    </source>
</evidence>
<evidence type="ECO:0000256" key="4">
    <source>
        <dbReference type="ARBA" id="ARBA00022597"/>
    </source>
</evidence>
<accession>A0A9P6K7M2</accession>
<dbReference type="InterPro" id="IPR013657">
    <property type="entry name" value="SCL35B1-4/HUT1"/>
</dbReference>
<keyword evidence="7 11" id="KW-1133">Transmembrane helix</keyword>
<dbReference type="AlphaFoldDB" id="A0A9P6K7M2"/>
<evidence type="ECO:0000313" key="13">
    <source>
        <dbReference type="Proteomes" id="UP000723463"/>
    </source>
</evidence>
<evidence type="ECO:0000256" key="10">
    <source>
        <dbReference type="SAM" id="MobiDB-lite"/>
    </source>
</evidence>
<evidence type="ECO:0000256" key="6">
    <source>
        <dbReference type="ARBA" id="ARBA00022824"/>
    </source>
</evidence>
<dbReference type="GO" id="GO:0005459">
    <property type="term" value="F:UDP-galactose transmembrane transporter activity"/>
    <property type="evidence" value="ECO:0007669"/>
    <property type="project" value="TreeGrafter"/>
</dbReference>
<evidence type="ECO:0000313" key="12">
    <source>
        <dbReference type="EMBL" id="KAF9550803.1"/>
    </source>
</evidence>
<evidence type="ECO:0000256" key="5">
    <source>
        <dbReference type="ARBA" id="ARBA00022692"/>
    </source>
</evidence>
<dbReference type="Pfam" id="PF08449">
    <property type="entry name" value="UAA"/>
    <property type="match status" value="1"/>
</dbReference>
<keyword evidence="4" id="KW-0762">Sugar transport</keyword>
<feature type="transmembrane region" description="Helical" evidence="11">
    <location>
        <begin position="117"/>
        <end position="135"/>
    </location>
</feature>
<evidence type="ECO:0000256" key="3">
    <source>
        <dbReference type="ARBA" id="ARBA00022448"/>
    </source>
</evidence>
<evidence type="ECO:0000256" key="7">
    <source>
        <dbReference type="ARBA" id="ARBA00022989"/>
    </source>
</evidence>
<dbReference type="GO" id="GO:0005460">
    <property type="term" value="F:UDP-glucose transmembrane transporter activity"/>
    <property type="evidence" value="ECO:0007669"/>
    <property type="project" value="TreeGrafter"/>
</dbReference>
<keyword evidence="5 11" id="KW-0812">Transmembrane</keyword>
<dbReference type="PANTHER" id="PTHR10778:SF10">
    <property type="entry name" value="SOLUTE CARRIER FAMILY 35 MEMBER B1"/>
    <property type="match status" value="1"/>
</dbReference>
<keyword evidence="6" id="KW-0256">Endoplasmic reticulum</keyword>
<name>A0A9P6K7M2_9FUNG</name>
<feature type="transmembrane region" description="Helical" evidence="11">
    <location>
        <begin position="211"/>
        <end position="230"/>
    </location>
</feature>
<evidence type="ECO:0000256" key="1">
    <source>
        <dbReference type="ARBA" id="ARBA00004477"/>
    </source>
</evidence>
<keyword evidence="3" id="KW-0813">Transport</keyword>
<gene>
    <name evidence="12" type="primary">HUT1_2</name>
    <name evidence="12" type="ORF">EC957_011350</name>
</gene>
<feature type="transmembrane region" description="Helical" evidence="11">
    <location>
        <begin position="52"/>
        <end position="72"/>
    </location>
</feature>
<protein>
    <recommendedName>
        <fullName evidence="9">UDP-galactose transporter homolog 1</fullName>
    </recommendedName>
</protein>
<dbReference type="InterPro" id="IPR037185">
    <property type="entry name" value="EmrE-like"/>
</dbReference>
<comment type="caution">
    <text evidence="12">The sequence shown here is derived from an EMBL/GenBank/DDBJ whole genome shotgun (WGS) entry which is preliminary data.</text>
</comment>
<organism evidence="12 13">
    <name type="scientific">Mortierella hygrophila</name>
    <dbReference type="NCBI Taxonomy" id="979708"/>
    <lineage>
        <taxon>Eukaryota</taxon>
        <taxon>Fungi</taxon>
        <taxon>Fungi incertae sedis</taxon>
        <taxon>Mucoromycota</taxon>
        <taxon>Mortierellomycotina</taxon>
        <taxon>Mortierellomycetes</taxon>
        <taxon>Mortierellales</taxon>
        <taxon>Mortierellaceae</taxon>
        <taxon>Mortierella</taxon>
    </lineage>
</organism>
<dbReference type="GO" id="GO:0005789">
    <property type="term" value="C:endoplasmic reticulum membrane"/>
    <property type="evidence" value="ECO:0007669"/>
    <property type="project" value="UniProtKB-SubCell"/>
</dbReference>
<feature type="compositionally biased region" description="Low complexity" evidence="10">
    <location>
        <begin position="407"/>
        <end position="428"/>
    </location>
</feature>
<dbReference type="GO" id="GO:0000139">
    <property type="term" value="C:Golgi membrane"/>
    <property type="evidence" value="ECO:0007669"/>
    <property type="project" value="TreeGrafter"/>
</dbReference>
<comment type="similarity">
    <text evidence="2">Belongs to the nucleotide-sugar transporter family. SLC35B subfamily.</text>
</comment>
<dbReference type="SUPFAM" id="SSF103481">
    <property type="entry name" value="Multidrug resistance efflux transporter EmrE"/>
    <property type="match status" value="2"/>
</dbReference>
<feature type="transmembrane region" description="Helical" evidence="11">
    <location>
        <begin position="93"/>
        <end position="111"/>
    </location>
</feature>
<feature type="transmembrane region" description="Helical" evidence="11">
    <location>
        <begin position="250"/>
        <end position="268"/>
    </location>
</feature>
<proteinExistence type="inferred from homology"/>
<dbReference type="PANTHER" id="PTHR10778">
    <property type="entry name" value="SOLUTE CARRIER FAMILY 35 MEMBER B"/>
    <property type="match status" value="1"/>
</dbReference>
<dbReference type="Proteomes" id="UP000723463">
    <property type="component" value="Unassembled WGS sequence"/>
</dbReference>
<comment type="subcellular location">
    <subcellularLocation>
        <location evidence="1">Endoplasmic reticulum membrane</location>
        <topology evidence="1">Multi-pass membrane protein</topology>
    </subcellularLocation>
</comment>
<evidence type="ECO:0000256" key="11">
    <source>
        <dbReference type="SAM" id="Phobius"/>
    </source>
</evidence>
<feature type="region of interest" description="Disordered" evidence="10">
    <location>
        <begin position="405"/>
        <end position="486"/>
    </location>
</feature>
<evidence type="ECO:0000256" key="8">
    <source>
        <dbReference type="ARBA" id="ARBA00023136"/>
    </source>
</evidence>